<dbReference type="Proteomes" id="UP001403385">
    <property type="component" value="Unassembled WGS sequence"/>
</dbReference>
<dbReference type="EMBL" id="JBDKWZ010000002">
    <property type="protein sequence ID" value="MEN7547043.1"/>
    <property type="molecule type" value="Genomic_DNA"/>
</dbReference>
<keyword evidence="3" id="KW-1185">Reference proteome</keyword>
<dbReference type="SUPFAM" id="SSF54427">
    <property type="entry name" value="NTF2-like"/>
    <property type="match status" value="1"/>
</dbReference>
<name>A0AAW9RZQ5_9BACT</name>
<evidence type="ECO:0000313" key="2">
    <source>
        <dbReference type="EMBL" id="MEN7547043.1"/>
    </source>
</evidence>
<evidence type="ECO:0000256" key="1">
    <source>
        <dbReference type="SAM" id="SignalP"/>
    </source>
</evidence>
<protein>
    <recommendedName>
        <fullName evidence="4">SnoaL-like domain-containing protein</fullName>
    </recommendedName>
</protein>
<organism evidence="2 3">
    <name type="scientific">Rapidithrix thailandica</name>
    <dbReference type="NCBI Taxonomy" id="413964"/>
    <lineage>
        <taxon>Bacteria</taxon>
        <taxon>Pseudomonadati</taxon>
        <taxon>Bacteroidota</taxon>
        <taxon>Cytophagia</taxon>
        <taxon>Cytophagales</taxon>
        <taxon>Flammeovirgaceae</taxon>
        <taxon>Rapidithrix</taxon>
    </lineage>
</organism>
<reference evidence="2 3" key="1">
    <citation type="submission" date="2024-04" db="EMBL/GenBank/DDBJ databases">
        <title>Novel genus in family Flammeovirgaceae.</title>
        <authorList>
            <person name="Nguyen T.H."/>
            <person name="Vuong T.Q."/>
            <person name="Le H."/>
            <person name="Kim S.-G."/>
        </authorList>
    </citation>
    <scope>NUCLEOTIDE SEQUENCE [LARGE SCALE GENOMIC DNA]</scope>
    <source>
        <strain evidence="2 3">JCM 23209</strain>
    </source>
</reference>
<keyword evidence="1" id="KW-0732">Signal</keyword>
<sequence length="283" mass="31799">MFRITKIFTILFTYCLVAIVAFDSVAQNAKADEQKLKKITQEYAKAYANITKSKDKSSVLKFLAPNFQSTSILSKVSGQVKVISQGYEEFSSYLEHVMREDDLVVKYDVKEILHNAIKGNTGVVVYVVDYEFQKEGTTWSKGSETVTLTFQKNGNDWKIIHFSFVGMEDEKNKGACLCELFVANTGDYVAKTTVPTGKNYQTILSNFVFSTKGEYTSVKIDGKYFKWKNTGEVLWENAPSSSEDGAVKDKQVGVASNKDEVVIVIVKNVLYEENCASFKVKKN</sequence>
<evidence type="ECO:0008006" key="4">
    <source>
        <dbReference type="Google" id="ProtNLM"/>
    </source>
</evidence>
<feature type="signal peptide" evidence="1">
    <location>
        <begin position="1"/>
        <end position="31"/>
    </location>
</feature>
<gene>
    <name evidence="2" type="ORF">AAG747_03945</name>
</gene>
<comment type="caution">
    <text evidence="2">The sequence shown here is derived from an EMBL/GenBank/DDBJ whole genome shotgun (WGS) entry which is preliminary data.</text>
</comment>
<dbReference type="InterPro" id="IPR032710">
    <property type="entry name" value="NTF2-like_dom_sf"/>
</dbReference>
<accession>A0AAW9RZQ5</accession>
<evidence type="ECO:0000313" key="3">
    <source>
        <dbReference type="Proteomes" id="UP001403385"/>
    </source>
</evidence>
<dbReference type="Gene3D" id="3.10.450.50">
    <property type="match status" value="1"/>
</dbReference>
<proteinExistence type="predicted"/>
<dbReference type="RefSeq" id="WP_346819830.1">
    <property type="nucleotide sequence ID" value="NZ_JBDKWZ010000002.1"/>
</dbReference>
<dbReference type="AlphaFoldDB" id="A0AAW9RZQ5"/>
<feature type="chain" id="PRO_5043364938" description="SnoaL-like domain-containing protein" evidence="1">
    <location>
        <begin position="32"/>
        <end position="283"/>
    </location>
</feature>